<feature type="transmembrane region" description="Helical" evidence="8">
    <location>
        <begin position="102"/>
        <end position="127"/>
    </location>
</feature>
<evidence type="ECO:0000256" key="7">
    <source>
        <dbReference type="ARBA" id="ARBA00023136"/>
    </source>
</evidence>
<reference evidence="10" key="1">
    <citation type="submission" date="2015-10" db="EMBL/GenBank/DDBJ databases">
        <authorList>
            <person name="Gilbert D.G."/>
        </authorList>
    </citation>
    <scope>NUCLEOTIDE SEQUENCE</scope>
</reference>
<feature type="transmembrane region" description="Helical" evidence="8">
    <location>
        <begin position="407"/>
        <end position="430"/>
    </location>
</feature>
<dbReference type="CDD" id="cd06261">
    <property type="entry name" value="TM_PBP2"/>
    <property type="match status" value="2"/>
</dbReference>
<feature type="transmembrane region" description="Helical" evidence="8">
    <location>
        <begin position="379"/>
        <end position="401"/>
    </location>
</feature>
<feature type="domain" description="ABC transmembrane type-1" evidence="9">
    <location>
        <begin position="341"/>
        <end position="531"/>
    </location>
</feature>
<evidence type="ECO:0000256" key="3">
    <source>
        <dbReference type="ARBA" id="ARBA00022475"/>
    </source>
</evidence>
<evidence type="ECO:0000313" key="10">
    <source>
        <dbReference type="EMBL" id="CUV01223.1"/>
    </source>
</evidence>
<evidence type="ECO:0000256" key="8">
    <source>
        <dbReference type="SAM" id="Phobius"/>
    </source>
</evidence>
<dbReference type="GO" id="GO:0055085">
    <property type="term" value="P:transmembrane transport"/>
    <property type="evidence" value="ECO:0007669"/>
    <property type="project" value="InterPro"/>
</dbReference>
<organism evidence="10">
    <name type="scientific">hydrothermal vent metagenome</name>
    <dbReference type="NCBI Taxonomy" id="652676"/>
    <lineage>
        <taxon>unclassified sequences</taxon>
        <taxon>metagenomes</taxon>
        <taxon>ecological metagenomes</taxon>
    </lineage>
</organism>
<feature type="transmembrane region" description="Helical" evidence="8">
    <location>
        <begin position="148"/>
        <end position="167"/>
    </location>
</feature>
<accession>A0A170Q953</accession>
<evidence type="ECO:0000256" key="1">
    <source>
        <dbReference type="ARBA" id="ARBA00004429"/>
    </source>
</evidence>
<name>A0A170Q953_9ZZZZ</name>
<dbReference type="SUPFAM" id="SSF161098">
    <property type="entry name" value="MetI-like"/>
    <property type="match status" value="2"/>
</dbReference>
<comment type="subcellular location">
    <subcellularLocation>
        <location evidence="1">Cell inner membrane</location>
        <topology evidence="1">Multi-pass membrane protein</topology>
    </subcellularLocation>
</comment>
<evidence type="ECO:0000256" key="4">
    <source>
        <dbReference type="ARBA" id="ARBA00022519"/>
    </source>
</evidence>
<keyword evidence="5 8" id="KW-0812">Transmembrane</keyword>
<feature type="transmembrane region" description="Helical" evidence="8">
    <location>
        <begin position="301"/>
        <end position="325"/>
    </location>
</feature>
<dbReference type="EMBL" id="FAXA01000028">
    <property type="protein sequence ID" value="CUV01223.1"/>
    <property type="molecule type" value="Genomic_DNA"/>
</dbReference>
<evidence type="ECO:0000256" key="5">
    <source>
        <dbReference type="ARBA" id="ARBA00022692"/>
    </source>
</evidence>
<dbReference type="PANTHER" id="PTHR43357:SF3">
    <property type="entry name" value="FE(3+)-TRANSPORT SYSTEM PERMEASE PROTEIN FBPB 2"/>
    <property type="match status" value="1"/>
</dbReference>
<gene>
    <name evidence="10" type="ORF">MGWOODY_Clf1904</name>
</gene>
<feature type="transmembrane region" description="Helical" evidence="8">
    <location>
        <begin position="468"/>
        <end position="489"/>
    </location>
</feature>
<protein>
    <submittedName>
        <fullName evidence="10">Ferric iron ABC transporter, permease protein</fullName>
    </submittedName>
</protein>
<dbReference type="GO" id="GO:0005886">
    <property type="term" value="C:plasma membrane"/>
    <property type="evidence" value="ECO:0007669"/>
    <property type="project" value="UniProtKB-SubCell"/>
</dbReference>
<keyword evidence="4" id="KW-0997">Cell inner membrane</keyword>
<keyword evidence="2" id="KW-0813">Transport</keyword>
<dbReference type="InterPro" id="IPR000515">
    <property type="entry name" value="MetI-like"/>
</dbReference>
<feature type="transmembrane region" description="Helical" evidence="8">
    <location>
        <begin position="66"/>
        <end position="90"/>
    </location>
</feature>
<feature type="transmembrane region" description="Helical" evidence="8">
    <location>
        <begin position="509"/>
        <end position="533"/>
    </location>
</feature>
<evidence type="ECO:0000256" key="2">
    <source>
        <dbReference type="ARBA" id="ARBA00022448"/>
    </source>
</evidence>
<evidence type="ECO:0000259" key="9">
    <source>
        <dbReference type="PROSITE" id="PS50928"/>
    </source>
</evidence>
<dbReference type="PANTHER" id="PTHR43357">
    <property type="entry name" value="INNER MEMBRANE ABC TRANSPORTER PERMEASE PROTEIN YDCV"/>
    <property type="match status" value="1"/>
</dbReference>
<feature type="transmembrane region" description="Helical" evidence="8">
    <location>
        <begin position="251"/>
        <end position="271"/>
    </location>
</feature>
<keyword evidence="6 8" id="KW-1133">Transmembrane helix</keyword>
<dbReference type="InterPro" id="IPR035906">
    <property type="entry name" value="MetI-like_sf"/>
</dbReference>
<evidence type="ECO:0000256" key="6">
    <source>
        <dbReference type="ARBA" id="ARBA00022989"/>
    </source>
</evidence>
<feature type="domain" description="ABC transmembrane type-1" evidence="9">
    <location>
        <begin position="67"/>
        <end position="267"/>
    </location>
</feature>
<keyword evidence="3" id="KW-1003">Cell membrane</keyword>
<proteinExistence type="predicted"/>
<feature type="transmembrane region" description="Helical" evidence="8">
    <location>
        <begin position="25"/>
        <end position="45"/>
    </location>
</feature>
<feature type="transmembrane region" description="Helical" evidence="8">
    <location>
        <begin position="345"/>
        <end position="367"/>
    </location>
</feature>
<dbReference type="PROSITE" id="PS50928">
    <property type="entry name" value="ABC_TM1"/>
    <property type="match status" value="2"/>
</dbReference>
<keyword evidence="7 8" id="KW-0472">Membrane</keyword>
<sequence>MSISLVAAAGLRSLSGGRGVPPATIWAPALLVGAVLLLPLVYLIVRTFGGGGDIWDLLFRQRVAEILGRTVLLVVTVTAASIILALPLAWLTTRTDLPFRRAWVVLTALPLVIPSYVAGFIVVAALGPRGMLQGTLDGPFGVDRLPDIHGFAGALLTLTFLSFPYVVLTVRAAMLRIDPAMEESSRGLGRGNWATFFLITLPLLRPGVAAGGLLVALYTLSDFGAVSLLRYETFTWAIFVQYESALDRTLGAGLSLSLVVLALAIVGLELVSRGRARYYSSSTSASRPPATVRLGRWRWPAVAFCSSVVAVSLAAPMSILGYWVVRGISNGEPLDVVWEAVGNSVYIAGLSATAAVVAALPVAALSVRYPGLLSGLLERLSYIGFALPGIAIALALVFFGGRYASPLYQTTGLLLLAYVVLYLSPALGAVRTSLLQISPRIEEAARGLGRSPIRAFSSATLPVARPGLLAGWALVFLLVMKELPATLILSPIGFNTLATSIWSAASEAFFARAALPALLLIAASAVPLAFLILRERRL</sequence>
<dbReference type="AlphaFoldDB" id="A0A170Q953"/>
<dbReference type="Pfam" id="PF00528">
    <property type="entry name" value="BPD_transp_1"/>
    <property type="match status" value="2"/>
</dbReference>
<dbReference type="Gene3D" id="1.10.3720.10">
    <property type="entry name" value="MetI-like"/>
    <property type="match status" value="2"/>
</dbReference>